<dbReference type="SUPFAM" id="SSF50985">
    <property type="entry name" value="RCC1/BLIP-II"/>
    <property type="match status" value="1"/>
</dbReference>
<dbReference type="PANTHER" id="PTHR22870:SF408">
    <property type="entry name" value="OS09G0560450 PROTEIN"/>
    <property type="match status" value="1"/>
</dbReference>
<feature type="repeat" description="RCC1" evidence="2">
    <location>
        <begin position="252"/>
        <end position="329"/>
    </location>
</feature>
<name>A0A150G643_GONPE</name>
<feature type="repeat" description="RCC1" evidence="2">
    <location>
        <begin position="147"/>
        <end position="197"/>
    </location>
</feature>
<evidence type="ECO:0000256" key="2">
    <source>
        <dbReference type="PROSITE-ProRule" id="PRU00235"/>
    </source>
</evidence>
<dbReference type="Pfam" id="PF00415">
    <property type="entry name" value="RCC1"/>
    <property type="match status" value="4"/>
</dbReference>
<dbReference type="PROSITE" id="PS50012">
    <property type="entry name" value="RCC1_3"/>
    <property type="match status" value="5"/>
</dbReference>
<dbReference type="Proteomes" id="UP000075714">
    <property type="component" value="Unassembled WGS sequence"/>
</dbReference>
<dbReference type="AlphaFoldDB" id="A0A150G643"/>
<proteinExistence type="predicted"/>
<dbReference type="InterPro" id="IPR000408">
    <property type="entry name" value="Reg_chr_condens"/>
</dbReference>
<evidence type="ECO:0000313" key="4">
    <source>
        <dbReference type="Proteomes" id="UP000075714"/>
    </source>
</evidence>
<dbReference type="EMBL" id="LSYV01000057">
    <property type="protein sequence ID" value="KXZ45322.1"/>
    <property type="molecule type" value="Genomic_DNA"/>
</dbReference>
<evidence type="ECO:0000313" key="3">
    <source>
        <dbReference type="EMBL" id="KXZ45322.1"/>
    </source>
</evidence>
<dbReference type="PANTHER" id="PTHR22870">
    <property type="entry name" value="REGULATOR OF CHROMOSOME CONDENSATION"/>
    <property type="match status" value="1"/>
</dbReference>
<accession>A0A150G643</accession>
<comment type="caution">
    <text evidence="3">The sequence shown here is derived from an EMBL/GenBank/DDBJ whole genome shotgun (WGS) entry which is preliminary data.</text>
</comment>
<dbReference type="STRING" id="33097.A0A150G643"/>
<reference evidence="4" key="1">
    <citation type="journal article" date="2016" name="Nat. Commun.">
        <title>The Gonium pectorale genome demonstrates co-option of cell cycle regulation during the evolution of multicellularity.</title>
        <authorList>
            <person name="Hanschen E.R."/>
            <person name="Marriage T.N."/>
            <person name="Ferris P.J."/>
            <person name="Hamaji T."/>
            <person name="Toyoda A."/>
            <person name="Fujiyama A."/>
            <person name="Neme R."/>
            <person name="Noguchi H."/>
            <person name="Minakuchi Y."/>
            <person name="Suzuki M."/>
            <person name="Kawai-Toyooka H."/>
            <person name="Smith D.R."/>
            <person name="Sparks H."/>
            <person name="Anderson J."/>
            <person name="Bakaric R."/>
            <person name="Luria V."/>
            <person name="Karger A."/>
            <person name="Kirschner M.W."/>
            <person name="Durand P.M."/>
            <person name="Michod R.E."/>
            <person name="Nozaki H."/>
            <person name="Olson B.J."/>
        </authorList>
    </citation>
    <scope>NUCLEOTIDE SEQUENCE [LARGE SCALE GENOMIC DNA]</scope>
    <source>
        <strain evidence="4">NIES-2863</strain>
    </source>
</reference>
<dbReference type="OrthoDB" id="526307at2759"/>
<keyword evidence="1" id="KW-0677">Repeat</keyword>
<dbReference type="Gene3D" id="2.130.10.30">
    <property type="entry name" value="Regulator of chromosome condensation 1/beta-lactamase-inhibitor protein II"/>
    <property type="match status" value="2"/>
</dbReference>
<evidence type="ECO:0000256" key="1">
    <source>
        <dbReference type="ARBA" id="ARBA00022737"/>
    </source>
</evidence>
<protein>
    <submittedName>
        <fullName evidence="3">Uncharacterized protein</fullName>
    </submittedName>
</protein>
<feature type="repeat" description="RCC1" evidence="2">
    <location>
        <begin position="7"/>
        <end position="59"/>
    </location>
</feature>
<dbReference type="InterPro" id="IPR009091">
    <property type="entry name" value="RCC1/BLIP-II"/>
</dbReference>
<keyword evidence="4" id="KW-1185">Reference proteome</keyword>
<sequence length="338" mass="35327">MAKQLSRVLVTFGTAADGRLGLGFPLASQLYPRIVSSLSGYSVKQVACGGAHTAVVTDDGTLFTFGLNTSGQLGHSKEDKYVAAPIEVGLPDPVAAVAAGGQHTLALTIRGYVGVELTPRRVRALLGTRLAALAAGPFSSGAVDAHGTAHVWGAGCSWQLGTGQARDELTPVRLTSLPGDVESLALGQQHSLFVLRDGRTLVAGSDDHGSLGSGEELLRQRVARQPSQVAGLPPAAAAAVGWRHCAVAGRDGKLFTWGWCGAAGMGGYQDYGGGQLGLGDEADRWAPAQVLRLFTSRHRYYDLRAPHLPPWRVLAVAAGRNHTAAVVEAQLDFRDLAD</sequence>
<feature type="repeat" description="RCC1" evidence="2">
    <location>
        <begin position="60"/>
        <end position="110"/>
    </location>
</feature>
<dbReference type="PRINTS" id="PR00633">
    <property type="entry name" value="RCCNDNSATION"/>
</dbReference>
<organism evidence="3 4">
    <name type="scientific">Gonium pectorale</name>
    <name type="common">Green alga</name>
    <dbReference type="NCBI Taxonomy" id="33097"/>
    <lineage>
        <taxon>Eukaryota</taxon>
        <taxon>Viridiplantae</taxon>
        <taxon>Chlorophyta</taxon>
        <taxon>core chlorophytes</taxon>
        <taxon>Chlorophyceae</taxon>
        <taxon>CS clade</taxon>
        <taxon>Chlamydomonadales</taxon>
        <taxon>Volvocaceae</taxon>
        <taxon>Gonium</taxon>
    </lineage>
</organism>
<gene>
    <name evidence="3" type="ORF">GPECTOR_56g419</name>
</gene>
<dbReference type="InterPro" id="IPR051210">
    <property type="entry name" value="Ub_ligase/GEF_domain"/>
</dbReference>
<feature type="repeat" description="RCC1" evidence="2">
    <location>
        <begin position="198"/>
        <end position="251"/>
    </location>
</feature>